<dbReference type="SMART" id="SM00587">
    <property type="entry name" value="CHK"/>
    <property type="match status" value="1"/>
</dbReference>
<keyword evidence="3" id="KW-1185">Reference proteome</keyword>
<feature type="non-terminal residue" evidence="2">
    <location>
        <position position="312"/>
    </location>
</feature>
<dbReference type="PANTHER" id="PTHR11012:SF56">
    <property type="entry name" value="CHK KINASE-LIKE DOMAIN-CONTAINING PROTEIN-RELATED"/>
    <property type="match status" value="1"/>
</dbReference>
<dbReference type="EMBL" id="JASPKZ010002831">
    <property type="protein sequence ID" value="KAJ9594620.1"/>
    <property type="molecule type" value="Genomic_DNA"/>
</dbReference>
<sequence length="312" mass="36330">ITEGNDIFKTEAKTLAKFHIPINKLLEKAFRGSYQPIAAKCIYTQDKQGFTLATVTHGLDLKHCLHVLRKIAQYHACSVVLRQQEPSRFKTFLDYYFENKEHSGMNAYFQNTVKSVKREAEKWSGYEKCVDSLTALESETFGRWINSVLRQEDGYNVLIHGDLWLNNIMFRYSDENDVQEVRFVDFQLSYVTSPAIDLLYFLHSSASPEVLANDREILIDEYYNTLCDTFYKLGHGELQPTRDILNAELEKKQVFGVLACLTLRSFALVDRNHLPELDKLTKKDESSHFSKQYKEALKQLLPLYEEWGWLKV</sequence>
<protein>
    <recommendedName>
        <fullName evidence="1">CHK kinase-like domain-containing protein</fullName>
    </recommendedName>
</protein>
<dbReference type="Proteomes" id="UP001233999">
    <property type="component" value="Unassembled WGS sequence"/>
</dbReference>
<reference evidence="2" key="2">
    <citation type="submission" date="2023-05" db="EMBL/GenBank/DDBJ databases">
        <authorList>
            <person name="Fouks B."/>
        </authorList>
    </citation>
    <scope>NUCLEOTIDE SEQUENCE</scope>
    <source>
        <strain evidence="2">Stay&amp;Tobe</strain>
        <tissue evidence="2">Testes</tissue>
    </source>
</reference>
<gene>
    <name evidence="2" type="ORF">L9F63_027396</name>
</gene>
<dbReference type="InterPro" id="IPR015897">
    <property type="entry name" value="CHK_kinase-like"/>
</dbReference>
<name>A0AAD8A8R1_DIPPU</name>
<accession>A0AAD8A8R1</accession>
<feature type="domain" description="CHK kinase-like" evidence="1">
    <location>
        <begin position="42"/>
        <end position="232"/>
    </location>
</feature>
<dbReference type="SUPFAM" id="SSF56112">
    <property type="entry name" value="Protein kinase-like (PK-like)"/>
    <property type="match status" value="1"/>
</dbReference>
<dbReference type="Gene3D" id="3.90.1200.10">
    <property type="match status" value="1"/>
</dbReference>
<organism evidence="2 3">
    <name type="scientific">Diploptera punctata</name>
    <name type="common">Pacific beetle cockroach</name>
    <dbReference type="NCBI Taxonomy" id="6984"/>
    <lineage>
        <taxon>Eukaryota</taxon>
        <taxon>Metazoa</taxon>
        <taxon>Ecdysozoa</taxon>
        <taxon>Arthropoda</taxon>
        <taxon>Hexapoda</taxon>
        <taxon>Insecta</taxon>
        <taxon>Pterygota</taxon>
        <taxon>Neoptera</taxon>
        <taxon>Polyneoptera</taxon>
        <taxon>Dictyoptera</taxon>
        <taxon>Blattodea</taxon>
        <taxon>Blaberoidea</taxon>
        <taxon>Blaberidae</taxon>
        <taxon>Diplopterinae</taxon>
        <taxon>Diploptera</taxon>
    </lineage>
</organism>
<evidence type="ECO:0000313" key="2">
    <source>
        <dbReference type="EMBL" id="KAJ9594620.1"/>
    </source>
</evidence>
<dbReference type="PANTHER" id="PTHR11012">
    <property type="entry name" value="PROTEIN KINASE-LIKE DOMAIN-CONTAINING"/>
    <property type="match status" value="1"/>
</dbReference>
<comment type="caution">
    <text evidence="2">The sequence shown here is derived from an EMBL/GenBank/DDBJ whole genome shotgun (WGS) entry which is preliminary data.</text>
</comment>
<evidence type="ECO:0000259" key="1">
    <source>
        <dbReference type="SMART" id="SM00587"/>
    </source>
</evidence>
<dbReference type="InterPro" id="IPR011009">
    <property type="entry name" value="Kinase-like_dom_sf"/>
</dbReference>
<dbReference type="AlphaFoldDB" id="A0AAD8A8R1"/>
<proteinExistence type="predicted"/>
<evidence type="ECO:0000313" key="3">
    <source>
        <dbReference type="Proteomes" id="UP001233999"/>
    </source>
</evidence>
<reference evidence="2" key="1">
    <citation type="journal article" date="2023" name="IScience">
        <title>Live-bearing cockroach genome reveals convergent evolutionary mechanisms linked to viviparity in insects and beyond.</title>
        <authorList>
            <person name="Fouks B."/>
            <person name="Harrison M.C."/>
            <person name="Mikhailova A.A."/>
            <person name="Marchal E."/>
            <person name="English S."/>
            <person name="Carruthers M."/>
            <person name="Jennings E.C."/>
            <person name="Chiamaka E.L."/>
            <person name="Frigard R.A."/>
            <person name="Pippel M."/>
            <person name="Attardo G.M."/>
            <person name="Benoit J.B."/>
            <person name="Bornberg-Bauer E."/>
            <person name="Tobe S.S."/>
        </authorList>
    </citation>
    <scope>NUCLEOTIDE SEQUENCE</scope>
    <source>
        <strain evidence="2">Stay&amp;Tobe</strain>
    </source>
</reference>
<dbReference type="Pfam" id="PF02958">
    <property type="entry name" value="EcKL"/>
    <property type="match status" value="1"/>
</dbReference>
<dbReference type="InterPro" id="IPR004119">
    <property type="entry name" value="EcKL"/>
</dbReference>